<keyword evidence="11" id="KW-0119">Carbohydrate metabolism</keyword>
<comment type="catalytic activity">
    <reaction evidence="1">
        <text>Endohydrolysis of (1-&gt;4)-alpha-D-glucosidic linkages in polysaccharides containing three or more (1-&gt;4)-alpha-linked D-glucose units.</text>
        <dbReference type="EC" id="3.2.1.1"/>
    </reaction>
</comment>
<gene>
    <name evidence="16" type="ORF">SAMD00023353_0101720</name>
</gene>
<dbReference type="FunFam" id="2.60.40.10:FF:000552">
    <property type="entry name" value="Related to glucoamylase"/>
    <property type="match status" value="1"/>
</dbReference>
<keyword evidence="13" id="KW-0624">Polysaccharide degradation</keyword>
<dbReference type="CDD" id="cd05811">
    <property type="entry name" value="CBM20_glucoamylase"/>
    <property type="match status" value="1"/>
</dbReference>
<dbReference type="GO" id="GO:2001070">
    <property type="term" value="F:starch binding"/>
    <property type="evidence" value="ECO:0007669"/>
    <property type="project" value="InterPro"/>
</dbReference>
<evidence type="ECO:0000256" key="1">
    <source>
        <dbReference type="ARBA" id="ARBA00000548"/>
    </source>
</evidence>
<dbReference type="InterPro" id="IPR015340">
    <property type="entry name" value="A_amylase_C_dom"/>
</dbReference>
<proteinExistence type="inferred from homology"/>
<keyword evidence="9" id="KW-1015">Disulfide bond</keyword>
<dbReference type="Gene3D" id="3.20.20.80">
    <property type="entry name" value="Glycosidases"/>
    <property type="match status" value="1"/>
</dbReference>
<dbReference type="Proteomes" id="UP000054516">
    <property type="component" value="Unassembled WGS sequence"/>
</dbReference>
<keyword evidence="8" id="KW-0106">Calcium</keyword>
<dbReference type="InterPro" id="IPR002044">
    <property type="entry name" value="CBM20"/>
</dbReference>
<dbReference type="AlphaFoldDB" id="A0A1S7UHJ2"/>
<evidence type="ECO:0000256" key="4">
    <source>
        <dbReference type="ARBA" id="ARBA00012595"/>
    </source>
</evidence>
<dbReference type="SMART" id="SM00642">
    <property type="entry name" value="Aamy"/>
    <property type="match status" value="1"/>
</dbReference>
<evidence type="ECO:0000256" key="11">
    <source>
        <dbReference type="ARBA" id="ARBA00023277"/>
    </source>
</evidence>
<organism evidence="16">
    <name type="scientific">Rosellinia necatrix</name>
    <name type="common">White root-rot fungus</name>
    <dbReference type="NCBI Taxonomy" id="77044"/>
    <lineage>
        <taxon>Eukaryota</taxon>
        <taxon>Fungi</taxon>
        <taxon>Dikarya</taxon>
        <taxon>Ascomycota</taxon>
        <taxon>Pezizomycotina</taxon>
        <taxon>Sordariomycetes</taxon>
        <taxon>Xylariomycetidae</taxon>
        <taxon>Xylariales</taxon>
        <taxon>Xylariaceae</taxon>
        <taxon>Rosellinia</taxon>
    </lineage>
</organism>
<keyword evidence="5" id="KW-0479">Metal-binding</keyword>
<dbReference type="Gene3D" id="2.60.40.1180">
    <property type="entry name" value="Golgi alpha-mannosidase II"/>
    <property type="match status" value="1"/>
</dbReference>
<dbReference type="FunFam" id="3.20.20.80:FF:000120">
    <property type="entry name" value="Alpha-amylase A"/>
    <property type="match status" value="1"/>
</dbReference>
<dbReference type="SMART" id="SM01065">
    <property type="entry name" value="CBM_2"/>
    <property type="match status" value="1"/>
</dbReference>
<evidence type="ECO:0000313" key="17">
    <source>
        <dbReference type="Proteomes" id="UP000054516"/>
    </source>
</evidence>
<dbReference type="GO" id="GO:0005509">
    <property type="term" value="F:calcium ion binding"/>
    <property type="evidence" value="ECO:0007669"/>
    <property type="project" value="InterPro"/>
</dbReference>
<dbReference type="GO" id="GO:0000272">
    <property type="term" value="P:polysaccharide catabolic process"/>
    <property type="evidence" value="ECO:0007669"/>
    <property type="project" value="UniProtKB-KW"/>
</dbReference>
<reference evidence="16" key="1">
    <citation type="submission" date="2016-03" db="EMBL/GenBank/DDBJ databases">
        <title>Draft genome sequence of Rosellinia necatrix.</title>
        <authorList>
            <person name="Kanematsu S."/>
        </authorList>
    </citation>
    <scope>NUCLEOTIDE SEQUENCE [LARGE SCALE GENOMIC DNA]</scope>
    <source>
        <strain evidence="16">W97</strain>
    </source>
</reference>
<evidence type="ECO:0000313" key="16">
    <source>
        <dbReference type="EMBL" id="GAP82638.2"/>
    </source>
</evidence>
<keyword evidence="7 16" id="KW-0378">Hydrolase</keyword>
<evidence type="ECO:0000256" key="6">
    <source>
        <dbReference type="ARBA" id="ARBA00022729"/>
    </source>
</evidence>
<dbReference type="Pfam" id="PF09260">
    <property type="entry name" value="A_amylase_dom_C"/>
    <property type="match status" value="1"/>
</dbReference>
<name>A0A1S7UHJ2_ROSNE</name>
<keyword evidence="17" id="KW-1185">Reference proteome</keyword>
<feature type="chain" id="PRO_5012684386" description="alpha-amylase" evidence="14">
    <location>
        <begin position="18"/>
        <end position="624"/>
    </location>
</feature>
<dbReference type="PROSITE" id="PS51166">
    <property type="entry name" value="CBM20"/>
    <property type="match status" value="1"/>
</dbReference>
<dbReference type="SUPFAM" id="SSF51011">
    <property type="entry name" value="Glycosyl hydrolase domain"/>
    <property type="match status" value="1"/>
</dbReference>
<dbReference type="InterPro" id="IPR013780">
    <property type="entry name" value="Glyco_hydro_b"/>
</dbReference>
<comment type="cofactor">
    <cofactor evidence="2">
        <name>Ca(2+)</name>
        <dbReference type="ChEBI" id="CHEBI:29108"/>
    </cofactor>
</comment>
<dbReference type="InterPro" id="IPR006047">
    <property type="entry name" value="GH13_cat_dom"/>
</dbReference>
<evidence type="ECO:0000256" key="10">
    <source>
        <dbReference type="ARBA" id="ARBA00023180"/>
    </source>
</evidence>
<comment type="similarity">
    <text evidence="3">Belongs to the glycosyl hydrolase 13 family.</text>
</comment>
<dbReference type="InterPro" id="IPR034836">
    <property type="entry name" value="CBM20_glucoamylase"/>
</dbReference>
<feature type="signal peptide" evidence="14">
    <location>
        <begin position="1"/>
        <end position="17"/>
    </location>
</feature>
<dbReference type="EMBL" id="DF977446">
    <property type="protein sequence ID" value="GAP82638.2"/>
    <property type="molecule type" value="Genomic_DNA"/>
</dbReference>
<dbReference type="Gene3D" id="2.60.40.10">
    <property type="entry name" value="Immunoglobulins"/>
    <property type="match status" value="1"/>
</dbReference>
<dbReference type="PANTHER" id="PTHR10357:SF215">
    <property type="entry name" value="ALPHA-AMYLASE 1"/>
    <property type="match status" value="1"/>
</dbReference>
<evidence type="ECO:0000256" key="13">
    <source>
        <dbReference type="ARBA" id="ARBA00023326"/>
    </source>
</evidence>
<evidence type="ECO:0000256" key="7">
    <source>
        <dbReference type="ARBA" id="ARBA00022801"/>
    </source>
</evidence>
<accession>A0A1S7UHJ2</accession>
<evidence type="ECO:0000259" key="15">
    <source>
        <dbReference type="PROSITE" id="PS51166"/>
    </source>
</evidence>
<evidence type="ECO:0000256" key="14">
    <source>
        <dbReference type="SAM" id="SignalP"/>
    </source>
</evidence>
<dbReference type="PANTHER" id="PTHR10357">
    <property type="entry name" value="ALPHA-AMYLASE FAMILY MEMBER"/>
    <property type="match status" value="1"/>
</dbReference>
<keyword evidence="10" id="KW-0325">Glycoprotein</keyword>
<evidence type="ECO:0000256" key="3">
    <source>
        <dbReference type="ARBA" id="ARBA00008061"/>
    </source>
</evidence>
<feature type="domain" description="CBM20" evidence="15">
    <location>
        <begin position="495"/>
        <end position="601"/>
    </location>
</feature>
<protein>
    <recommendedName>
        <fullName evidence="4">alpha-amylase</fullName>
        <ecNumber evidence="4">3.2.1.1</ecNumber>
    </recommendedName>
</protein>
<keyword evidence="12" id="KW-0326">Glycosidase</keyword>
<evidence type="ECO:0000256" key="9">
    <source>
        <dbReference type="ARBA" id="ARBA00023157"/>
    </source>
</evidence>
<dbReference type="STRING" id="77044.A0A1S7UHJ2"/>
<dbReference type="OrthoDB" id="204980at2759"/>
<dbReference type="SUPFAM" id="SSF51445">
    <property type="entry name" value="(Trans)glycosidases"/>
    <property type="match status" value="1"/>
</dbReference>
<dbReference type="InterPro" id="IPR013783">
    <property type="entry name" value="Ig-like_fold"/>
</dbReference>
<dbReference type="SUPFAM" id="SSF49452">
    <property type="entry name" value="Starch-binding domain-like"/>
    <property type="match status" value="1"/>
</dbReference>
<dbReference type="GO" id="GO:0004556">
    <property type="term" value="F:alpha-amylase activity"/>
    <property type="evidence" value="ECO:0007669"/>
    <property type="project" value="UniProtKB-EC"/>
</dbReference>
<dbReference type="OMA" id="VTNHMAW"/>
<keyword evidence="6 14" id="KW-0732">Signal</keyword>
<evidence type="ECO:0000256" key="2">
    <source>
        <dbReference type="ARBA" id="ARBA00001913"/>
    </source>
</evidence>
<evidence type="ECO:0000256" key="12">
    <source>
        <dbReference type="ARBA" id="ARBA00023295"/>
    </source>
</evidence>
<evidence type="ECO:0000256" key="8">
    <source>
        <dbReference type="ARBA" id="ARBA00022837"/>
    </source>
</evidence>
<dbReference type="InterPro" id="IPR013784">
    <property type="entry name" value="Carb-bd-like_fold"/>
</dbReference>
<dbReference type="Pfam" id="PF00686">
    <property type="entry name" value="CBM_20"/>
    <property type="match status" value="1"/>
</dbReference>
<sequence>MRASAWLAALGAIGAHALSPDNWSRQSIYQVLTDRFARPDGSTSACNDLSSYCGGTWQGLIKKLDYIQNMGFTAIWISPVVKNIDTTTAYGLPYHGYWAQDLYSLNPHFGTASDLKQLSSALHARGMYLMVDVVVNHYGANMAPGSVDYSQFNPFNTADKFHPYCPVNYNDANSVIKCWLGDTKVPLPDIKTEDAGVRDTFNGWVKDLVSTYGVDGLRIDTLLHVEKDFWPGFGNAAGCYLLGEAFNGDPAIYPDWLKYISGTMNYPAYYWLTRAFQSTSSTMTELVNGLNTMKGQMKTKTLGSFLENHDNPRFPSLTQDIALAKNAIAFTMLMDGIPILYQGQEQHFSGKQDPSNREALWTSGYATGGALYAWVQKLNQVRNQAIYVAGAAYLDYQAWPASPNAKTVVLRKGPAGAQVVSVHTNIGAAGAGYAVSLGSDYTGFTANQALTEVMSCASASTDGAGTLSFTQGPETKVFFPTAKLAGSGICNGGNGGGCTSVPVTFNEIVTTSVGQTIKIVGNVPELGSWATDKAVALEASQYTSSNPLWRTTVNLAPGAAVEYKYINVASGGAVTWESDPNRSFTVPTSCAGVTRADTWRLKKKTPTPVNVNGFYLTPIIYSYI</sequence>
<evidence type="ECO:0000256" key="5">
    <source>
        <dbReference type="ARBA" id="ARBA00022723"/>
    </source>
</evidence>
<dbReference type="CDD" id="cd11319">
    <property type="entry name" value="AmyAc_euk_AmyA"/>
    <property type="match status" value="1"/>
</dbReference>
<dbReference type="EC" id="3.2.1.1" evidence="4"/>
<dbReference type="InterPro" id="IPR017853">
    <property type="entry name" value="GH"/>
</dbReference>
<dbReference type="Pfam" id="PF00128">
    <property type="entry name" value="Alpha-amylase"/>
    <property type="match status" value="1"/>
</dbReference>